<protein>
    <submittedName>
        <fullName evidence="1">Uncharacterized protein</fullName>
    </submittedName>
</protein>
<name>A0A2D0ZN26_9CAUD</name>
<gene>
    <name evidence="1" type="ORF">SEA_TRINA_171</name>
</gene>
<accession>A0A2D0ZN26</accession>
<organism evidence="1 2">
    <name type="scientific">Rhodococcus phage Trina</name>
    <dbReference type="NCBI Taxonomy" id="2027905"/>
    <lineage>
        <taxon>Viruses</taxon>
        <taxon>Duplodnaviria</taxon>
        <taxon>Heunggongvirae</taxon>
        <taxon>Uroviricota</taxon>
        <taxon>Caudoviricetes</taxon>
        <taxon>Trinavirus</taxon>
        <taxon>Trinavirus trina</taxon>
    </lineage>
</organism>
<evidence type="ECO:0000313" key="1">
    <source>
        <dbReference type="EMBL" id="ASZ74959.1"/>
    </source>
</evidence>
<dbReference type="EMBL" id="MF668286">
    <property type="protein sequence ID" value="ASZ74959.1"/>
    <property type="molecule type" value="Genomic_DNA"/>
</dbReference>
<dbReference type="Proteomes" id="UP000231419">
    <property type="component" value="Segment"/>
</dbReference>
<keyword evidence="2" id="KW-1185">Reference proteome</keyword>
<sequence>MGSYDKSNADVQVNIKACHANAKIDIDKQSFLELITQAIKAGVGDSGASVKVEINIEAVHDYSSVNIF</sequence>
<reference evidence="2" key="1">
    <citation type="submission" date="2017-08" db="EMBL/GenBank/DDBJ databases">
        <authorList>
            <person name="de Groot N.N."/>
        </authorList>
    </citation>
    <scope>NUCLEOTIDE SEQUENCE [LARGE SCALE GENOMIC DNA]</scope>
</reference>
<evidence type="ECO:0000313" key="2">
    <source>
        <dbReference type="Proteomes" id="UP000231419"/>
    </source>
</evidence>
<proteinExistence type="predicted"/>